<dbReference type="SUPFAM" id="SSF48452">
    <property type="entry name" value="TPR-like"/>
    <property type="match status" value="1"/>
</dbReference>
<dbReference type="InterPro" id="IPR010982">
    <property type="entry name" value="Lambda_DNA-bd_dom_sf"/>
</dbReference>
<dbReference type="STRING" id="1314751.GCA_001591425_01866"/>
<dbReference type="PANTHER" id="PTHR37038:SF14">
    <property type="entry name" value="TRANSCRIPTIONAL ACTIVATOR"/>
    <property type="match status" value="1"/>
</dbReference>
<dbReference type="PANTHER" id="PTHR37038">
    <property type="entry name" value="TRANSCRIPTIONAL REGULATOR-RELATED"/>
    <property type="match status" value="1"/>
</dbReference>
<dbReference type="InterPro" id="IPR011990">
    <property type="entry name" value="TPR-like_helical_dom_sf"/>
</dbReference>
<dbReference type="Gene3D" id="1.25.40.10">
    <property type="entry name" value="Tetratricopeptide repeat domain"/>
    <property type="match status" value="1"/>
</dbReference>
<evidence type="ECO:0000313" key="3">
    <source>
        <dbReference type="Proteomes" id="UP000215224"/>
    </source>
</evidence>
<dbReference type="EMBL" id="CP018866">
    <property type="protein sequence ID" value="AST93554.1"/>
    <property type="molecule type" value="Genomic_DNA"/>
</dbReference>
<organism evidence="2 3">
    <name type="scientific">Sutcliffiella cohnii</name>
    <dbReference type="NCBI Taxonomy" id="33932"/>
    <lineage>
        <taxon>Bacteria</taxon>
        <taxon>Bacillati</taxon>
        <taxon>Bacillota</taxon>
        <taxon>Bacilli</taxon>
        <taxon>Bacillales</taxon>
        <taxon>Bacillaceae</taxon>
        <taxon>Sutcliffiella</taxon>
    </lineage>
</organism>
<sequence length="299" mass="35237">MSGNLVGKGIRRLRLHLGLTQEEVSKDICNQSMLSKIEKGETYPSANILYQLSQRLNVDMEHFFLFANIQDVSYMKKIQSSLREAVRRKDYAEVKNIVLKEENDFKSDDSLEWRQFLLWHKGMAYYYADGNPDKAIETIKRALEIREKIKKVELFSEQELSILNTMGVIYAELKEHKKAYEIYLTCIEELEKRELLKDLTIYIRVLYNFSKVLTHLGEYDHSITVCKNGLDQCIKGEFLYLYGEFVYHIGYNYELQNEVHQAIKQYKQAVHIFNLQNNLKNTEFISKKIKELSNLAESK</sequence>
<dbReference type="CDD" id="cd00093">
    <property type="entry name" value="HTH_XRE"/>
    <property type="match status" value="1"/>
</dbReference>
<dbReference type="GO" id="GO:0003677">
    <property type="term" value="F:DNA binding"/>
    <property type="evidence" value="ECO:0007669"/>
    <property type="project" value="InterPro"/>
</dbReference>
<dbReference type="Pfam" id="PF18768">
    <property type="entry name" value="RNPP_C"/>
    <property type="match status" value="1"/>
</dbReference>
<feature type="domain" description="HTH cro/C1-type" evidence="1">
    <location>
        <begin position="10"/>
        <end position="63"/>
    </location>
</feature>
<evidence type="ECO:0000259" key="1">
    <source>
        <dbReference type="PROSITE" id="PS50943"/>
    </source>
</evidence>
<dbReference type="InterPro" id="IPR041315">
    <property type="entry name" value="PlcR_TPR"/>
</dbReference>
<dbReference type="InterPro" id="IPR019734">
    <property type="entry name" value="TPR_rpt"/>
</dbReference>
<protein>
    <recommendedName>
        <fullName evidence="1">HTH cro/C1-type domain-containing protein</fullName>
    </recommendedName>
</protein>
<dbReference type="PROSITE" id="PS50943">
    <property type="entry name" value="HTH_CROC1"/>
    <property type="match status" value="1"/>
</dbReference>
<dbReference type="SMART" id="SM00530">
    <property type="entry name" value="HTH_XRE"/>
    <property type="match status" value="1"/>
</dbReference>
<dbReference type="InterPro" id="IPR053163">
    <property type="entry name" value="HTH-type_regulator_Rgg"/>
</dbReference>
<keyword evidence="3" id="KW-1185">Reference proteome</keyword>
<dbReference type="Pfam" id="PF01381">
    <property type="entry name" value="HTH_3"/>
    <property type="match status" value="1"/>
</dbReference>
<dbReference type="SUPFAM" id="SSF47413">
    <property type="entry name" value="lambda repressor-like DNA-binding domains"/>
    <property type="match status" value="1"/>
</dbReference>
<dbReference type="RefSeq" id="WP_066415087.1">
    <property type="nucleotide sequence ID" value="NZ_CP018866.1"/>
</dbReference>
<dbReference type="SMART" id="SM00028">
    <property type="entry name" value="TPR"/>
    <property type="match status" value="4"/>
</dbReference>
<reference evidence="2 3" key="1">
    <citation type="submission" date="2016-12" db="EMBL/GenBank/DDBJ databases">
        <title>The whole genome sequencing and assembly of Bacillus cohnii DSM 6307T strain.</title>
        <authorList>
            <person name="Lee Y.-J."/>
            <person name="Yi H."/>
            <person name="Bahn Y.-S."/>
            <person name="Kim J.F."/>
            <person name="Lee D.-W."/>
        </authorList>
    </citation>
    <scope>NUCLEOTIDE SEQUENCE [LARGE SCALE GENOMIC DNA]</scope>
    <source>
        <strain evidence="2 3">DSM 6307</strain>
    </source>
</reference>
<dbReference type="InterPro" id="IPR001387">
    <property type="entry name" value="Cro/C1-type_HTH"/>
</dbReference>
<dbReference type="Proteomes" id="UP000215224">
    <property type="component" value="Chromosome"/>
</dbReference>
<gene>
    <name evidence="2" type="ORF">BC6307_20930</name>
</gene>
<proteinExistence type="predicted"/>
<evidence type="ECO:0000313" key="2">
    <source>
        <dbReference type="EMBL" id="AST93554.1"/>
    </source>
</evidence>
<dbReference type="AlphaFoldDB" id="A0A223KW04"/>
<dbReference type="KEGG" id="bcoh:BC6307_20930"/>
<accession>A0A223KW04</accession>
<name>A0A223KW04_9BACI</name>